<evidence type="ECO:0000313" key="1">
    <source>
        <dbReference type="EMBL" id="EYU23875.1"/>
    </source>
</evidence>
<reference evidence="1 2" key="1">
    <citation type="journal article" date="2013" name="Proc. Natl. Acad. Sci. U.S.A.">
        <title>Fine-scale variation in meiotic recombination in Mimulus inferred from population shotgun sequencing.</title>
        <authorList>
            <person name="Hellsten U."/>
            <person name="Wright K.M."/>
            <person name="Jenkins J."/>
            <person name="Shu S."/>
            <person name="Yuan Y."/>
            <person name="Wessler S.R."/>
            <person name="Schmutz J."/>
            <person name="Willis J.H."/>
            <person name="Rokhsar D.S."/>
        </authorList>
    </citation>
    <scope>NUCLEOTIDE SEQUENCE [LARGE SCALE GENOMIC DNA]</scope>
    <source>
        <strain evidence="2">cv. DUN x IM62</strain>
    </source>
</reference>
<name>A0A022QBI8_ERYGU</name>
<protein>
    <submittedName>
        <fullName evidence="1">Uncharacterized protein</fullName>
    </submittedName>
</protein>
<proteinExistence type="predicted"/>
<dbReference type="EMBL" id="KI632147">
    <property type="protein sequence ID" value="EYU23875.1"/>
    <property type="molecule type" value="Genomic_DNA"/>
</dbReference>
<sequence>MLVRKNPPTCVKNVQNYLEPTQCTFRIVRCTFTSYHPNQISNFFSYIPKRNPPLLTTALSLIGLFGDPLRWHCTELHHNHRMQNTLVNFQHGVYLGLRRRLEQNGLYYPPETMPPSAIMYDEELITASL</sequence>
<accession>A0A022QBI8</accession>
<dbReference type="Proteomes" id="UP000030748">
    <property type="component" value="Unassembled WGS sequence"/>
</dbReference>
<evidence type="ECO:0000313" key="2">
    <source>
        <dbReference type="Proteomes" id="UP000030748"/>
    </source>
</evidence>
<dbReference type="AlphaFoldDB" id="A0A022QBI8"/>
<gene>
    <name evidence="1" type="ORF">MIMGU_mgv11b013579mg</name>
</gene>
<keyword evidence="2" id="KW-1185">Reference proteome</keyword>
<organism evidence="1 2">
    <name type="scientific">Erythranthe guttata</name>
    <name type="common">Yellow monkey flower</name>
    <name type="synonym">Mimulus guttatus</name>
    <dbReference type="NCBI Taxonomy" id="4155"/>
    <lineage>
        <taxon>Eukaryota</taxon>
        <taxon>Viridiplantae</taxon>
        <taxon>Streptophyta</taxon>
        <taxon>Embryophyta</taxon>
        <taxon>Tracheophyta</taxon>
        <taxon>Spermatophyta</taxon>
        <taxon>Magnoliopsida</taxon>
        <taxon>eudicotyledons</taxon>
        <taxon>Gunneridae</taxon>
        <taxon>Pentapetalae</taxon>
        <taxon>asterids</taxon>
        <taxon>lamiids</taxon>
        <taxon>Lamiales</taxon>
        <taxon>Phrymaceae</taxon>
        <taxon>Erythranthe</taxon>
    </lineage>
</organism>